<evidence type="ECO:0000313" key="5">
    <source>
        <dbReference type="Proteomes" id="UP000184612"/>
    </source>
</evidence>
<feature type="domain" description="DUF3048" evidence="3">
    <location>
        <begin position="254"/>
        <end position="364"/>
    </location>
</feature>
<organism evidence="4 5">
    <name type="scientific">Anaerocolumna xylanovorans DSM 12503</name>
    <dbReference type="NCBI Taxonomy" id="1121345"/>
    <lineage>
        <taxon>Bacteria</taxon>
        <taxon>Bacillati</taxon>
        <taxon>Bacillota</taxon>
        <taxon>Clostridia</taxon>
        <taxon>Lachnospirales</taxon>
        <taxon>Lachnospiraceae</taxon>
        <taxon>Anaerocolumna</taxon>
    </lineage>
</organism>
<reference evidence="4 5" key="1">
    <citation type="submission" date="2016-12" db="EMBL/GenBank/DDBJ databases">
        <authorList>
            <person name="Song W.-J."/>
            <person name="Kurnit D.M."/>
        </authorList>
    </citation>
    <scope>NUCLEOTIDE SEQUENCE [LARGE SCALE GENOMIC DNA]</scope>
    <source>
        <strain evidence="4 5">DSM 12503</strain>
    </source>
</reference>
<dbReference type="Pfam" id="PF17479">
    <property type="entry name" value="DUF3048_C"/>
    <property type="match status" value="1"/>
</dbReference>
<dbReference type="Pfam" id="PF11258">
    <property type="entry name" value="DUF3048"/>
    <property type="match status" value="1"/>
</dbReference>
<dbReference type="PROSITE" id="PS51257">
    <property type="entry name" value="PROKAR_LIPOPROTEIN"/>
    <property type="match status" value="1"/>
</dbReference>
<dbReference type="InterPro" id="IPR035328">
    <property type="entry name" value="DUF3048_C"/>
</dbReference>
<dbReference type="Proteomes" id="UP000184612">
    <property type="component" value="Unassembled WGS sequence"/>
</dbReference>
<dbReference type="STRING" id="1121345.SAMN02745217_02637"/>
<feature type="region of interest" description="Disordered" evidence="1">
    <location>
        <begin position="39"/>
        <end position="72"/>
    </location>
</feature>
<evidence type="ECO:0008006" key="6">
    <source>
        <dbReference type="Google" id="ProtNLM"/>
    </source>
</evidence>
<evidence type="ECO:0000313" key="4">
    <source>
        <dbReference type="EMBL" id="SHO50209.1"/>
    </source>
</evidence>
<accession>A0A1M7YCA5</accession>
<feature type="domain" description="DUF3048" evidence="2">
    <location>
        <begin position="80"/>
        <end position="222"/>
    </location>
</feature>
<dbReference type="SUPFAM" id="SSF159774">
    <property type="entry name" value="YerB-like"/>
    <property type="match status" value="1"/>
</dbReference>
<dbReference type="InterPro" id="IPR023158">
    <property type="entry name" value="YerB-like_sf"/>
</dbReference>
<evidence type="ECO:0000256" key="1">
    <source>
        <dbReference type="SAM" id="MobiDB-lite"/>
    </source>
</evidence>
<evidence type="ECO:0000259" key="2">
    <source>
        <dbReference type="Pfam" id="PF11258"/>
    </source>
</evidence>
<name>A0A1M7YCA5_9FIRM</name>
<sequence>MAFRLQGINKKEVGVKMKKRLLILVVLTALLMIGCSKGDKKNGAEVTPSEEPTSGVIETTPTAAPTKAEESHEGQVKSLLTGQWVKEEVGMKRPFAIMLNNIEYASPQSGTTEASILYEALAEGGITRLMGIFEELNDKRIGSTRSARHYFVSVADEYNAIFVHYGQTTYATKKIKELGIDTLSGLSSIGETVFYRDNSIKAPHNAFTSKEGIEKGMKIKGYETDYSKDYEGHFKFYDEDTTPDSNDAVSKLSLSFSSISNPYFTYDESTKTYLRYQFGKSHIDKNTGKQLAYKNIIIQLVKEWNKDNHGYQTMDIENAEGKGYYITDGKRIKITWKKNENTKKMRYYDSTGEELTINPGKTYIALFPENREEHIQIN</sequence>
<evidence type="ECO:0000259" key="3">
    <source>
        <dbReference type="Pfam" id="PF17479"/>
    </source>
</evidence>
<proteinExistence type="predicted"/>
<gene>
    <name evidence="4" type="ORF">SAMN02745217_02637</name>
</gene>
<dbReference type="InterPro" id="IPR021416">
    <property type="entry name" value="DUF3048_N"/>
</dbReference>
<protein>
    <recommendedName>
        <fullName evidence="6">DUF3048 domain-containing protein</fullName>
    </recommendedName>
</protein>
<keyword evidence="5" id="KW-1185">Reference proteome</keyword>
<dbReference type="AlphaFoldDB" id="A0A1M7YCA5"/>
<dbReference type="EMBL" id="FRFD01000007">
    <property type="protein sequence ID" value="SHO50209.1"/>
    <property type="molecule type" value="Genomic_DNA"/>
</dbReference>
<dbReference type="Gene3D" id="3.50.90.10">
    <property type="entry name" value="YerB-like"/>
    <property type="match status" value="1"/>
</dbReference>